<dbReference type="PANTHER" id="PTHR30027:SF3">
    <property type="entry name" value="16S RRNA (URACIL(1498)-N(3))-METHYLTRANSFERASE"/>
    <property type="match status" value="1"/>
</dbReference>
<protein>
    <recommendedName>
        <fullName evidence="3">16S rRNA (uracil(1498)-N(3))-methyltransferase</fullName>
        <ecNumber evidence="3">2.1.1.193</ecNumber>
    </recommendedName>
</protein>
<dbReference type="CDD" id="cd18084">
    <property type="entry name" value="RsmE-like"/>
    <property type="match status" value="1"/>
</dbReference>
<dbReference type="PANTHER" id="PTHR30027">
    <property type="entry name" value="RIBOSOMAL RNA SMALL SUBUNIT METHYLTRANSFERASE E"/>
    <property type="match status" value="1"/>
</dbReference>
<evidence type="ECO:0000259" key="11">
    <source>
        <dbReference type="Pfam" id="PF04452"/>
    </source>
</evidence>
<dbReference type="EC" id="2.1.1.193" evidence="3"/>
<evidence type="ECO:0000256" key="2">
    <source>
        <dbReference type="ARBA" id="ARBA00005528"/>
    </source>
</evidence>
<keyword evidence="5" id="KW-0698">rRNA processing</keyword>
<evidence type="ECO:0000256" key="4">
    <source>
        <dbReference type="ARBA" id="ARBA00022490"/>
    </source>
</evidence>
<evidence type="ECO:0000256" key="10">
    <source>
        <dbReference type="ARBA" id="ARBA00047944"/>
    </source>
</evidence>
<comment type="function">
    <text evidence="9">Specifically methylates the N3 position of the uracil ring of uridine 1498 (m3U1498) in 16S rRNA. Acts on the fully assembled 30S ribosomal subunit.</text>
</comment>
<dbReference type="InterPro" id="IPR029028">
    <property type="entry name" value="Alpha/beta_knot_MTases"/>
</dbReference>
<dbReference type="InterPro" id="IPR046886">
    <property type="entry name" value="RsmE_MTase_dom"/>
</dbReference>
<keyword evidence="4" id="KW-0963">Cytoplasm</keyword>
<keyword evidence="8" id="KW-0949">S-adenosyl-L-methionine</keyword>
<dbReference type="Gene3D" id="3.40.1280.10">
    <property type="match status" value="1"/>
</dbReference>
<organism evidence="12">
    <name type="scientific">freshwater metagenome</name>
    <dbReference type="NCBI Taxonomy" id="449393"/>
    <lineage>
        <taxon>unclassified sequences</taxon>
        <taxon>metagenomes</taxon>
        <taxon>ecological metagenomes</taxon>
    </lineage>
</organism>
<dbReference type="InterPro" id="IPR006700">
    <property type="entry name" value="RsmE"/>
</dbReference>
<dbReference type="EMBL" id="CAEZSL010000148">
    <property type="protein sequence ID" value="CAB4549893.1"/>
    <property type="molecule type" value="Genomic_DNA"/>
</dbReference>
<dbReference type="GO" id="GO:0070042">
    <property type="term" value="F:rRNA (uridine-N3-)-methyltransferase activity"/>
    <property type="evidence" value="ECO:0007669"/>
    <property type="project" value="TreeGrafter"/>
</dbReference>
<dbReference type="NCBIfam" id="TIGR00046">
    <property type="entry name" value="RsmE family RNA methyltransferase"/>
    <property type="match status" value="1"/>
</dbReference>
<proteinExistence type="inferred from homology"/>
<reference evidence="12" key="1">
    <citation type="submission" date="2020-05" db="EMBL/GenBank/DDBJ databases">
        <authorList>
            <person name="Chiriac C."/>
            <person name="Salcher M."/>
            <person name="Ghai R."/>
            <person name="Kavagutti S V."/>
        </authorList>
    </citation>
    <scope>NUCLEOTIDE SEQUENCE</scope>
</reference>
<evidence type="ECO:0000256" key="3">
    <source>
        <dbReference type="ARBA" id="ARBA00012328"/>
    </source>
</evidence>
<evidence type="ECO:0000256" key="8">
    <source>
        <dbReference type="ARBA" id="ARBA00022691"/>
    </source>
</evidence>
<gene>
    <name evidence="12" type="ORF">UFOPK1421_01210</name>
</gene>
<dbReference type="SUPFAM" id="SSF75217">
    <property type="entry name" value="alpha/beta knot"/>
    <property type="match status" value="1"/>
</dbReference>
<feature type="domain" description="Ribosomal RNA small subunit methyltransferase E methyltransferase" evidence="11">
    <location>
        <begin position="77"/>
        <end position="223"/>
    </location>
</feature>
<dbReference type="AlphaFoldDB" id="A0A6J6CIC4"/>
<comment type="catalytic activity">
    <reaction evidence="10">
        <text>uridine(1498) in 16S rRNA + S-adenosyl-L-methionine = N(3)-methyluridine(1498) in 16S rRNA + S-adenosyl-L-homocysteine + H(+)</text>
        <dbReference type="Rhea" id="RHEA:42920"/>
        <dbReference type="Rhea" id="RHEA-COMP:10283"/>
        <dbReference type="Rhea" id="RHEA-COMP:10284"/>
        <dbReference type="ChEBI" id="CHEBI:15378"/>
        <dbReference type="ChEBI" id="CHEBI:57856"/>
        <dbReference type="ChEBI" id="CHEBI:59789"/>
        <dbReference type="ChEBI" id="CHEBI:65315"/>
        <dbReference type="ChEBI" id="CHEBI:74502"/>
        <dbReference type="EC" id="2.1.1.193"/>
    </reaction>
</comment>
<evidence type="ECO:0000256" key="1">
    <source>
        <dbReference type="ARBA" id="ARBA00004496"/>
    </source>
</evidence>
<comment type="subcellular location">
    <subcellularLocation>
        <location evidence="1">Cytoplasm</location>
    </subcellularLocation>
</comment>
<evidence type="ECO:0000313" key="12">
    <source>
        <dbReference type="EMBL" id="CAB4549893.1"/>
    </source>
</evidence>
<dbReference type="InterPro" id="IPR029026">
    <property type="entry name" value="tRNA_m1G_MTases_N"/>
</dbReference>
<evidence type="ECO:0000256" key="7">
    <source>
        <dbReference type="ARBA" id="ARBA00022679"/>
    </source>
</evidence>
<keyword evidence="6" id="KW-0489">Methyltransferase</keyword>
<dbReference type="GO" id="GO:0005737">
    <property type="term" value="C:cytoplasm"/>
    <property type="evidence" value="ECO:0007669"/>
    <property type="project" value="UniProtKB-SubCell"/>
</dbReference>
<dbReference type="PIRSF" id="PIRSF015601">
    <property type="entry name" value="MTase_slr0722"/>
    <property type="match status" value="1"/>
</dbReference>
<dbReference type="Pfam" id="PF04452">
    <property type="entry name" value="Methyltrans_RNA"/>
    <property type="match status" value="1"/>
</dbReference>
<keyword evidence="7" id="KW-0808">Transferase</keyword>
<evidence type="ECO:0000256" key="5">
    <source>
        <dbReference type="ARBA" id="ARBA00022552"/>
    </source>
</evidence>
<dbReference type="GO" id="GO:0070475">
    <property type="term" value="P:rRNA base methylation"/>
    <property type="evidence" value="ECO:0007669"/>
    <property type="project" value="TreeGrafter"/>
</dbReference>
<sequence>MNERRQAAAHVFVADLAQPVLSEEDMYHLSKVLRLRGGEVVSSSDGRGSWRMCQYRQSTILDIEASEIREAPQQLRELTVAFAVTKGDKPDLVVQKLTELGIEHIVPLITERCIVRWDEDKGSKNQIRWQKIAREAAMQSRSVTIPQVHKVFLSLEAFVASQGPNVAFAEPGGQSIDSVISVIVIGPEGGFTHQELALSQQRVSLPGGILRSETAAVAAAVLMSQQRVQHG</sequence>
<accession>A0A6J6CIC4</accession>
<evidence type="ECO:0000256" key="6">
    <source>
        <dbReference type="ARBA" id="ARBA00022603"/>
    </source>
</evidence>
<name>A0A6J6CIC4_9ZZZZ</name>
<evidence type="ECO:0000256" key="9">
    <source>
        <dbReference type="ARBA" id="ARBA00025699"/>
    </source>
</evidence>
<comment type="similarity">
    <text evidence="2">Belongs to the RNA methyltransferase RsmE family.</text>
</comment>